<evidence type="ECO:0000313" key="2">
    <source>
        <dbReference type="EMBL" id="GBG28452.1"/>
    </source>
</evidence>
<dbReference type="OrthoDB" id="10260961at2759"/>
<sequence>MPRRRVEVTTRDGVVLEGAVGALAEAEGAGERGRLGVLITHPHPKLGGDMYNNVVTAVARALTEAGFTTMTLNFRGVGRSKGSSSWQGTNERKDVEAALEFLRAETGVENVALVGYSFGAAIGLGADAKDLRGYVAISYPYGRAASCALSSHFRRADNSLPKLFLIGDKDQFANVQGLKAFASGLEVPGEVKVFDDVDHFWQGRESDLVGPVKTFLDSLL</sequence>
<gene>
    <name evidence="2" type="ORF">FCC1311_046752</name>
</gene>
<dbReference type="InterPro" id="IPR029058">
    <property type="entry name" value="AB_hydrolase_fold"/>
</dbReference>
<evidence type="ECO:0000259" key="1">
    <source>
        <dbReference type="Pfam" id="PF00561"/>
    </source>
</evidence>
<dbReference type="PANTHER" id="PTHR42103">
    <property type="entry name" value="ALPHA/BETA-HYDROLASES SUPERFAMILY PROTEIN"/>
    <property type="match status" value="1"/>
</dbReference>
<dbReference type="AlphaFoldDB" id="A0A2R5GBU1"/>
<evidence type="ECO:0000313" key="3">
    <source>
        <dbReference type="Proteomes" id="UP000241890"/>
    </source>
</evidence>
<proteinExistence type="predicted"/>
<feature type="domain" description="AB hydrolase-1" evidence="1">
    <location>
        <begin position="55"/>
        <end position="124"/>
    </location>
</feature>
<dbReference type="Proteomes" id="UP000241890">
    <property type="component" value="Unassembled WGS sequence"/>
</dbReference>
<reference evidence="2 3" key="1">
    <citation type="submission" date="2017-12" db="EMBL/GenBank/DDBJ databases">
        <title>Sequencing, de novo assembly and annotation of complete genome of a new Thraustochytrid species, strain FCC1311.</title>
        <authorList>
            <person name="Sedici K."/>
            <person name="Godart F."/>
            <person name="Aiese Cigliano R."/>
            <person name="Sanseverino W."/>
            <person name="Barakat M."/>
            <person name="Ortet P."/>
            <person name="Marechal E."/>
            <person name="Cagnac O."/>
            <person name="Amato A."/>
        </authorList>
    </citation>
    <scope>NUCLEOTIDE SEQUENCE [LARGE SCALE GENOMIC DNA]</scope>
</reference>
<name>A0A2R5GBU1_9STRA</name>
<dbReference type="EMBL" id="BEYU01000041">
    <property type="protein sequence ID" value="GBG28452.1"/>
    <property type="molecule type" value="Genomic_DNA"/>
</dbReference>
<accession>A0A2R5GBU1</accession>
<comment type="caution">
    <text evidence="2">The sequence shown here is derived from an EMBL/GenBank/DDBJ whole genome shotgun (WGS) entry which is preliminary data.</text>
</comment>
<dbReference type="SUPFAM" id="SSF53474">
    <property type="entry name" value="alpha/beta-Hydrolases"/>
    <property type="match status" value="1"/>
</dbReference>
<dbReference type="PANTHER" id="PTHR42103:SF2">
    <property type="entry name" value="AB HYDROLASE-1 DOMAIN-CONTAINING PROTEIN"/>
    <property type="match status" value="1"/>
</dbReference>
<dbReference type="InParanoid" id="A0A2R5GBU1"/>
<organism evidence="2 3">
    <name type="scientific">Hondaea fermentalgiana</name>
    <dbReference type="NCBI Taxonomy" id="2315210"/>
    <lineage>
        <taxon>Eukaryota</taxon>
        <taxon>Sar</taxon>
        <taxon>Stramenopiles</taxon>
        <taxon>Bigyra</taxon>
        <taxon>Labyrinthulomycetes</taxon>
        <taxon>Thraustochytrida</taxon>
        <taxon>Thraustochytriidae</taxon>
        <taxon>Hondaea</taxon>
    </lineage>
</organism>
<dbReference type="Gene3D" id="3.40.50.1820">
    <property type="entry name" value="alpha/beta hydrolase"/>
    <property type="match status" value="1"/>
</dbReference>
<keyword evidence="3" id="KW-1185">Reference proteome</keyword>
<protein>
    <submittedName>
        <fullName evidence="2">Protein ABHD12B</fullName>
    </submittedName>
</protein>
<dbReference type="Pfam" id="PF00561">
    <property type="entry name" value="Abhydrolase_1"/>
    <property type="match status" value="1"/>
</dbReference>
<dbReference type="InterPro" id="IPR000073">
    <property type="entry name" value="AB_hydrolase_1"/>
</dbReference>